<accession>A0AAW9HZI0</accession>
<dbReference type="Proteomes" id="UP001288778">
    <property type="component" value="Unassembled WGS sequence"/>
</dbReference>
<protein>
    <recommendedName>
        <fullName evidence="1">RDRP core domain-containing protein</fullName>
    </recommendedName>
</protein>
<evidence type="ECO:0000313" key="2">
    <source>
        <dbReference type="EMBL" id="MDZ4908214.1"/>
    </source>
</evidence>
<dbReference type="EMBL" id="WNUI01000005">
    <property type="protein sequence ID" value="MDZ4908214.1"/>
    <property type="molecule type" value="Genomic_DNA"/>
</dbReference>
<dbReference type="InterPro" id="IPR057596">
    <property type="entry name" value="RDRP_core"/>
</dbReference>
<comment type="caution">
    <text evidence="2">The sequence shown here is derived from an EMBL/GenBank/DDBJ whole genome shotgun (WGS) entry which is preliminary data.</text>
</comment>
<feature type="domain" description="RDRP core" evidence="1">
    <location>
        <begin position="69"/>
        <end position="677"/>
    </location>
</feature>
<name>A0AAW9HZI0_CLOPF</name>
<gene>
    <name evidence="2" type="ORF">GNF68_03890</name>
</gene>
<evidence type="ECO:0000313" key="3">
    <source>
        <dbReference type="Proteomes" id="UP001288778"/>
    </source>
</evidence>
<organism evidence="2 3">
    <name type="scientific">Clostridium perfringens</name>
    <dbReference type="NCBI Taxonomy" id="1502"/>
    <lineage>
        <taxon>Bacteria</taxon>
        <taxon>Bacillati</taxon>
        <taxon>Bacillota</taxon>
        <taxon>Clostridia</taxon>
        <taxon>Eubacteriales</taxon>
        <taxon>Clostridiaceae</taxon>
        <taxon>Clostridium</taxon>
    </lineage>
</organism>
<dbReference type="Pfam" id="PF05183">
    <property type="entry name" value="RdRP"/>
    <property type="match status" value="1"/>
</dbReference>
<reference evidence="2" key="1">
    <citation type="submission" date="2019-11" db="EMBL/GenBank/DDBJ databases">
        <title>Characterization of Clostridium perfringens isolates from swine manure treated agricultural soils.</title>
        <authorList>
            <person name="Wushke S.T."/>
        </authorList>
    </citation>
    <scope>NUCLEOTIDE SEQUENCE</scope>
    <source>
        <strain evidence="2">X94</strain>
    </source>
</reference>
<dbReference type="AlphaFoldDB" id="A0AAW9HZI0"/>
<dbReference type="GO" id="GO:0003968">
    <property type="term" value="F:RNA-directed RNA polymerase activity"/>
    <property type="evidence" value="ECO:0007669"/>
    <property type="project" value="InterPro"/>
</dbReference>
<dbReference type="RefSeq" id="WP_198621140.1">
    <property type="nucleotide sequence ID" value="NZ_JACOHR010000014.1"/>
</dbReference>
<sequence length="1016" mass="117601">MRKLKRFETVCVEITNEGVKEKGIVLNECPWLELLLPEISYVGKDISNIVIKLKLRDNQIELLKKHQYITYKGKRYCFYISTPSDMKKSQCLMVNEKYYDKFLELEKITSCNIFENENEEFCINKDITSRFSLFWSSSFRTNIKPNYLVLEEATYKRIQSIKTIENDELVVKENFEHEVTFADGCGIAHPDMFKRVAEELELDYTPYFMCIRSIKLALKGLLVSVDFIKYFEDMYNGDNNFIKRIDGVFYIKDMFGQFQKVDSNTIIVNGTMAKWSKLLSLEQFETTRATDHADIMDSLFITKVSKIENSEVIKTNYQLLLQLGLNLQDYYSLTEATRTFLRSVLYKDKMATLKFLGAVATEENEDEFNLGEKLSYLLGLDFDRFIKLPWIQKSLAGMVERAVMELVSGKFHIEGSFKTIVQSPLAILNYAITGEIIDPLADNEFWCNTTDKQALIARNPIASFSEIQDIKLVENYLYSKYCGHWNDELLVFNAKDIISPIMSGADFDGDFVLYTTNNTLRNAVIPPENGLHFISTNNTKGAKVPYTWENRVNFQLGFMGNLIGAVANTNGAISNKAQDCGYWINGKNITLTEYCNGEISEDKTKEYYSIGQYPYTFHLLKEQFKRVIQEQFYSLQLDIYKTVDLSMVAIDSPKTGVLPDMQKFEAIKSKYKFPRFFKCLPDKSYSNNTLEFNTNSVADTFLNFETYGQYGIVKTLEEKLEGLSYGNGSLFQQLFEVANIFTVDNQLVQEAYKEIKELFVNFKGERDSIYQKRKVNKTYVNYLTGEVEKLEHEYIRDSKGNIVYEYVIPSEVIREIKFKELMLKTEKVVIKINERYNIATLCGAINLFIADSNTSYRDRFLFDFFFNAIEEVCKFKYSSCTILEPTEPTETSKQLLYKHYTLVEKSVAKSTIGTKELQRFKAKKEKGISIELNFKIGCSKETEVDLKQIDNVTIELEGINDLYIITNTGVRIGKVFDSSKYKKELYNLIGKTIVIDNLQSKMTAKSYNLIFKEVFI</sequence>
<evidence type="ECO:0000259" key="1">
    <source>
        <dbReference type="Pfam" id="PF05183"/>
    </source>
</evidence>
<proteinExistence type="predicted"/>